<comment type="similarity">
    <text evidence="3 15">Belongs to the cytochrome P450 family.</text>
</comment>
<dbReference type="GO" id="GO:0016705">
    <property type="term" value="F:oxidoreductase activity, acting on paired donors, with incorporation or reduction of molecular oxygen"/>
    <property type="evidence" value="ECO:0007669"/>
    <property type="project" value="InterPro"/>
</dbReference>
<evidence type="ECO:0000256" key="6">
    <source>
        <dbReference type="ARBA" id="ARBA00022723"/>
    </source>
</evidence>
<dbReference type="GO" id="GO:0004497">
    <property type="term" value="F:monooxygenase activity"/>
    <property type="evidence" value="ECO:0007669"/>
    <property type="project" value="UniProtKB-KW"/>
</dbReference>
<gene>
    <name evidence="18" type="ORF">DCAR_009219</name>
    <name evidence="19" type="ORF">DCAR_0310426</name>
</gene>
<feature type="transmembrane region" description="Helical" evidence="16">
    <location>
        <begin position="291"/>
        <end position="315"/>
    </location>
</feature>
<dbReference type="PRINTS" id="PR00385">
    <property type="entry name" value="P450"/>
</dbReference>
<protein>
    <recommendedName>
        <fullName evidence="21">Cytochrome P450</fullName>
    </recommendedName>
</protein>
<dbReference type="OMA" id="MSLANAW"/>
<comment type="cofactor">
    <cofactor evidence="1 14">
        <name>heme</name>
        <dbReference type="ChEBI" id="CHEBI:30413"/>
    </cofactor>
</comment>
<dbReference type="InterPro" id="IPR036396">
    <property type="entry name" value="Cyt_P450_sf"/>
</dbReference>
<dbReference type="EMBL" id="LNRQ01000003">
    <property type="protein sequence ID" value="KZN00465.1"/>
    <property type="molecule type" value="Genomic_DNA"/>
</dbReference>
<keyword evidence="9 16" id="KW-1133">Transmembrane helix</keyword>
<evidence type="ECO:0000256" key="4">
    <source>
        <dbReference type="ARBA" id="ARBA00022617"/>
    </source>
</evidence>
<evidence type="ECO:0000256" key="8">
    <source>
        <dbReference type="ARBA" id="ARBA00022848"/>
    </source>
</evidence>
<name>A0A165ZV00_DAUCS</name>
<sequence length="503" mass="57189">MEVVPVLVAITLPLFLLFILKNCNARKSNRHAPGPPGLPLIRNMLQFDSLNTHIYLHHLSKKYGPLMSLKLGSVKILVISSVSAAKEVFKFHDLCISNRPSSVAIQKLSYNKLGFCFAPYDEYWRSMRKFSALHLFNAKSLRSFQPIRDEEIARMVRTIRDAAAADSSVVDLSKTFMTLTSSIIFRITFGKTYDNDMRTKFHWLLAETEANIVSFFLTDYFPLMGRFLDRLNGAWARLEKSFRETDAFYQQLIDEHLLASSLSTGDCSILDILLEMKKDSPGFTFDHVKAILMNIILAATDTSAAAIIWAMTLLIKNPASMEKVQQEVRDLGRQRGFVDEDDIEKLVYLKAVVKEVLRLWPPAPILRRETTEKCVVSGYDIEAKTWVYVNTYAIGRDPECWDNPDEFLPERFMNNSIDFRGQDFELIPFGAGRRICPGISMGATTTELVLANLLYSFNWELPPGKNREDIDMAAQPGLTVHKKNHLCLVPKIGDQVSHAYLKV</sequence>
<dbReference type="GO" id="GO:0005506">
    <property type="term" value="F:iron ion binding"/>
    <property type="evidence" value="ECO:0007669"/>
    <property type="project" value="InterPro"/>
</dbReference>
<evidence type="ECO:0000256" key="2">
    <source>
        <dbReference type="ARBA" id="ARBA00004111"/>
    </source>
</evidence>
<proteinExistence type="inferred from homology"/>
<comment type="subcellular location">
    <subcellularLocation>
        <location evidence="2">Microsome membrane</location>
        <topology evidence="2">Single-pass membrane protein</topology>
    </subcellularLocation>
</comment>
<dbReference type="EMBL" id="CP093345">
    <property type="protein sequence ID" value="WOG91178.1"/>
    <property type="molecule type" value="Genomic_DNA"/>
</dbReference>
<dbReference type="GO" id="GO:0020037">
    <property type="term" value="F:heme binding"/>
    <property type="evidence" value="ECO:0007669"/>
    <property type="project" value="InterPro"/>
</dbReference>
<feature type="binding site" description="axial binding residue" evidence="14">
    <location>
        <position position="436"/>
    </location>
    <ligand>
        <name>heme</name>
        <dbReference type="ChEBI" id="CHEBI:30413"/>
    </ligand>
    <ligandPart>
        <name>Fe</name>
        <dbReference type="ChEBI" id="CHEBI:18248"/>
    </ligandPart>
</feature>
<dbReference type="OrthoDB" id="2789670at2759"/>
<feature type="signal peptide" evidence="17">
    <location>
        <begin position="1"/>
        <end position="25"/>
    </location>
</feature>
<dbReference type="CDD" id="cd11072">
    <property type="entry name" value="CYP71-like"/>
    <property type="match status" value="1"/>
</dbReference>
<dbReference type="Pfam" id="PF00067">
    <property type="entry name" value="p450"/>
    <property type="match status" value="1"/>
</dbReference>
<dbReference type="InterPro" id="IPR002401">
    <property type="entry name" value="Cyt_P450_E_grp-I"/>
</dbReference>
<evidence type="ECO:0000313" key="18">
    <source>
        <dbReference type="EMBL" id="KZN00465.1"/>
    </source>
</evidence>
<reference evidence="18" key="1">
    <citation type="journal article" date="2016" name="Nat. Genet.">
        <title>A high-quality carrot genome assembly provides new insights into carotenoid accumulation and asterid genome evolution.</title>
        <authorList>
            <person name="Iorizzo M."/>
            <person name="Ellison S."/>
            <person name="Senalik D."/>
            <person name="Zeng P."/>
            <person name="Satapoomin P."/>
            <person name="Huang J."/>
            <person name="Bowman M."/>
            <person name="Iovene M."/>
            <person name="Sanseverino W."/>
            <person name="Cavagnaro P."/>
            <person name="Yildiz M."/>
            <person name="Macko-Podgorni A."/>
            <person name="Moranska E."/>
            <person name="Grzebelus E."/>
            <person name="Grzebelus D."/>
            <person name="Ashrafi H."/>
            <person name="Zheng Z."/>
            <person name="Cheng S."/>
            <person name="Spooner D."/>
            <person name="Van Deynze A."/>
            <person name="Simon P."/>
        </authorList>
    </citation>
    <scope>NUCLEOTIDE SEQUENCE [LARGE SCALE GENOMIC DNA]</scope>
    <source>
        <tissue evidence="18">Leaf</tissue>
    </source>
</reference>
<dbReference type="STRING" id="79200.A0A165ZV00"/>
<keyword evidence="20" id="KW-1185">Reference proteome</keyword>
<dbReference type="PROSITE" id="PS00086">
    <property type="entry name" value="CYTOCHROME_P450"/>
    <property type="match status" value="1"/>
</dbReference>
<evidence type="ECO:0000256" key="3">
    <source>
        <dbReference type="ARBA" id="ARBA00010617"/>
    </source>
</evidence>
<dbReference type="KEGG" id="dcr:108213427"/>
<keyword evidence="7" id="KW-0256">Endoplasmic reticulum</keyword>
<keyword evidence="10 15" id="KW-0560">Oxidoreductase</keyword>
<reference evidence="19" key="2">
    <citation type="submission" date="2022-03" db="EMBL/GenBank/DDBJ databases">
        <title>Draft title - Genomic analysis of global carrot germplasm unveils the trajectory of domestication and the origin of high carotenoid orange carrot.</title>
        <authorList>
            <person name="Iorizzo M."/>
            <person name="Ellison S."/>
            <person name="Senalik D."/>
            <person name="Macko-Podgorni A."/>
            <person name="Grzebelus D."/>
            <person name="Bostan H."/>
            <person name="Rolling W."/>
            <person name="Curaba J."/>
            <person name="Simon P."/>
        </authorList>
    </citation>
    <scope>NUCLEOTIDE SEQUENCE</scope>
    <source>
        <tissue evidence="19">Leaf</tissue>
    </source>
</reference>
<evidence type="ECO:0000256" key="7">
    <source>
        <dbReference type="ARBA" id="ARBA00022824"/>
    </source>
</evidence>
<accession>A0A165ZV00</accession>
<evidence type="ECO:0000256" key="1">
    <source>
        <dbReference type="ARBA" id="ARBA00001971"/>
    </source>
</evidence>
<keyword evidence="11 14" id="KW-0408">Iron</keyword>
<dbReference type="AlphaFoldDB" id="A0A165ZV00"/>
<evidence type="ECO:0008006" key="21">
    <source>
        <dbReference type="Google" id="ProtNLM"/>
    </source>
</evidence>
<dbReference type="FunFam" id="1.10.630.10:FF:000011">
    <property type="entry name" value="Cytochrome P450 83B1"/>
    <property type="match status" value="1"/>
</dbReference>
<evidence type="ECO:0000313" key="20">
    <source>
        <dbReference type="Proteomes" id="UP000077755"/>
    </source>
</evidence>
<keyword evidence="17" id="KW-0732">Signal</keyword>
<keyword evidence="5 16" id="KW-0812">Transmembrane</keyword>
<dbReference type="InterPro" id="IPR001128">
    <property type="entry name" value="Cyt_P450"/>
</dbReference>
<keyword evidence="6 14" id="KW-0479">Metal-binding</keyword>
<dbReference type="Gene3D" id="1.10.630.10">
    <property type="entry name" value="Cytochrome P450"/>
    <property type="match status" value="1"/>
</dbReference>
<evidence type="ECO:0000256" key="13">
    <source>
        <dbReference type="ARBA" id="ARBA00023136"/>
    </source>
</evidence>
<evidence type="ECO:0000256" key="5">
    <source>
        <dbReference type="ARBA" id="ARBA00022692"/>
    </source>
</evidence>
<evidence type="ECO:0000256" key="12">
    <source>
        <dbReference type="ARBA" id="ARBA00023033"/>
    </source>
</evidence>
<evidence type="ECO:0000256" key="17">
    <source>
        <dbReference type="SAM" id="SignalP"/>
    </source>
</evidence>
<keyword evidence="8" id="KW-0492">Microsome</keyword>
<evidence type="ECO:0000256" key="10">
    <source>
        <dbReference type="ARBA" id="ARBA00023002"/>
    </source>
</evidence>
<keyword evidence="13 16" id="KW-0472">Membrane</keyword>
<evidence type="ECO:0000313" key="19">
    <source>
        <dbReference type="EMBL" id="WOG91178.1"/>
    </source>
</evidence>
<dbReference type="PANTHER" id="PTHR47955:SF22">
    <property type="entry name" value="CYTOCHROME P450 83B1-LIKE"/>
    <property type="match status" value="1"/>
</dbReference>
<feature type="chain" id="PRO_5007870255" description="Cytochrome P450" evidence="17">
    <location>
        <begin position="26"/>
        <end position="503"/>
    </location>
</feature>
<evidence type="ECO:0000256" key="15">
    <source>
        <dbReference type="RuleBase" id="RU000461"/>
    </source>
</evidence>
<dbReference type="PANTHER" id="PTHR47955">
    <property type="entry name" value="CYTOCHROME P450 FAMILY 71 PROTEIN"/>
    <property type="match status" value="1"/>
</dbReference>
<dbReference type="InterPro" id="IPR017972">
    <property type="entry name" value="Cyt_P450_CS"/>
</dbReference>
<dbReference type="SUPFAM" id="SSF48264">
    <property type="entry name" value="Cytochrome P450"/>
    <property type="match status" value="1"/>
</dbReference>
<evidence type="ECO:0000256" key="16">
    <source>
        <dbReference type="SAM" id="Phobius"/>
    </source>
</evidence>
<organism evidence="18">
    <name type="scientific">Daucus carota subsp. sativus</name>
    <name type="common">Carrot</name>
    <dbReference type="NCBI Taxonomy" id="79200"/>
    <lineage>
        <taxon>Eukaryota</taxon>
        <taxon>Viridiplantae</taxon>
        <taxon>Streptophyta</taxon>
        <taxon>Embryophyta</taxon>
        <taxon>Tracheophyta</taxon>
        <taxon>Spermatophyta</taxon>
        <taxon>Magnoliopsida</taxon>
        <taxon>eudicotyledons</taxon>
        <taxon>Gunneridae</taxon>
        <taxon>Pentapetalae</taxon>
        <taxon>asterids</taxon>
        <taxon>campanulids</taxon>
        <taxon>Apiales</taxon>
        <taxon>Apiaceae</taxon>
        <taxon>Apioideae</taxon>
        <taxon>Scandiceae</taxon>
        <taxon>Daucinae</taxon>
        <taxon>Daucus</taxon>
        <taxon>Daucus sect. Daucus</taxon>
    </lineage>
</organism>
<dbReference type="Gramene" id="KZN00465">
    <property type="protein sequence ID" value="KZN00465"/>
    <property type="gene ID" value="DCAR_009219"/>
</dbReference>
<dbReference type="Proteomes" id="UP000077755">
    <property type="component" value="Chromosome 3"/>
</dbReference>
<keyword evidence="12 15" id="KW-0503">Monooxygenase</keyword>
<keyword evidence="4 14" id="KW-0349">Heme</keyword>
<evidence type="ECO:0000256" key="14">
    <source>
        <dbReference type="PIRSR" id="PIRSR602401-1"/>
    </source>
</evidence>
<dbReference type="PRINTS" id="PR00463">
    <property type="entry name" value="EP450I"/>
</dbReference>
<evidence type="ECO:0000256" key="11">
    <source>
        <dbReference type="ARBA" id="ARBA00023004"/>
    </source>
</evidence>
<evidence type="ECO:0000256" key="9">
    <source>
        <dbReference type="ARBA" id="ARBA00022989"/>
    </source>
</evidence>